<evidence type="ECO:0000256" key="4">
    <source>
        <dbReference type="ARBA" id="ARBA00008661"/>
    </source>
</evidence>
<dbReference type="Proteomes" id="UP000653305">
    <property type="component" value="Unassembled WGS sequence"/>
</dbReference>
<comment type="pathway">
    <text evidence="3">Protein modification; protein glycosylation.</text>
</comment>
<keyword evidence="15" id="KW-1185">Reference proteome</keyword>
<evidence type="ECO:0000256" key="12">
    <source>
        <dbReference type="ARBA" id="ARBA00023211"/>
    </source>
</evidence>
<keyword evidence="8" id="KW-0735">Signal-anchor</keyword>
<evidence type="ECO:0000313" key="14">
    <source>
        <dbReference type="EMBL" id="GFP92608.1"/>
    </source>
</evidence>
<dbReference type="GO" id="GO:0016758">
    <property type="term" value="F:hexosyltransferase activity"/>
    <property type="evidence" value="ECO:0007669"/>
    <property type="project" value="InterPro"/>
</dbReference>
<keyword evidence="7" id="KW-0812">Transmembrane</keyword>
<evidence type="ECO:0000313" key="15">
    <source>
        <dbReference type="Proteomes" id="UP000653305"/>
    </source>
</evidence>
<evidence type="ECO:0000256" key="5">
    <source>
        <dbReference type="ARBA" id="ARBA00022676"/>
    </source>
</evidence>
<dbReference type="AlphaFoldDB" id="A0A830C649"/>
<evidence type="ECO:0000256" key="3">
    <source>
        <dbReference type="ARBA" id="ARBA00004922"/>
    </source>
</evidence>
<evidence type="ECO:0000256" key="7">
    <source>
        <dbReference type="ARBA" id="ARBA00022692"/>
    </source>
</evidence>
<keyword evidence="11" id="KW-0472">Membrane</keyword>
<keyword evidence="5 14" id="KW-0328">Glycosyltransferase</keyword>
<dbReference type="OrthoDB" id="1158011at2759"/>
<keyword evidence="9" id="KW-1133">Transmembrane helix</keyword>
<evidence type="ECO:0000256" key="1">
    <source>
        <dbReference type="ARBA" id="ARBA00001936"/>
    </source>
</evidence>
<keyword evidence="12" id="KW-0464">Manganese</keyword>
<accession>A0A830C649</accession>
<dbReference type="Pfam" id="PF01762">
    <property type="entry name" value="Galactosyl_T"/>
    <property type="match status" value="1"/>
</dbReference>
<evidence type="ECO:0000256" key="9">
    <source>
        <dbReference type="ARBA" id="ARBA00022989"/>
    </source>
</evidence>
<comment type="similarity">
    <text evidence="4">Belongs to the glycosyltransferase 31 family.</text>
</comment>
<dbReference type="UniPathway" id="UPA00378"/>
<dbReference type="GO" id="GO:0000139">
    <property type="term" value="C:Golgi membrane"/>
    <property type="evidence" value="ECO:0007669"/>
    <property type="project" value="UniProtKB-SubCell"/>
</dbReference>
<evidence type="ECO:0000256" key="11">
    <source>
        <dbReference type="ARBA" id="ARBA00023136"/>
    </source>
</evidence>
<feature type="compositionally biased region" description="Basic and acidic residues" evidence="13">
    <location>
        <begin position="141"/>
        <end position="153"/>
    </location>
</feature>
<evidence type="ECO:0000256" key="2">
    <source>
        <dbReference type="ARBA" id="ARBA00004323"/>
    </source>
</evidence>
<evidence type="ECO:0000256" key="6">
    <source>
        <dbReference type="ARBA" id="ARBA00022679"/>
    </source>
</evidence>
<organism evidence="14 15">
    <name type="scientific">Phtheirospermum japonicum</name>
    <dbReference type="NCBI Taxonomy" id="374723"/>
    <lineage>
        <taxon>Eukaryota</taxon>
        <taxon>Viridiplantae</taxon>
        <taxon>Streptophyta</taxon>
        <taxon>Embryophyta</taxon>
        <taxon>Tracheophyta</taxon>
        <taxon>Spermatophyta</taxon>
        <taxon>Magnoliopsida</taxon>
        <taxon>eudicotyledons</taxon>
        <taxon>Gunneridae</taxon>
        <taxon>Pentapetalae</taxon>
        <taxon>asterids</taxon>
        <taxon>lamiids</taxon>
        <taxon>Lamiales</taxon>
        <taxon>Orobanchaceae</taxon>
        <taxon>Orobanchaceae incertae sedis</taxon>
        <taxon>Phtheirospermum</taxon>
    </lineage>
</organism>
<evidence type="ECO:0000256" key="8">
    <source>
        <dbReference type="ARBA" id="ARBA00022968"/>
    </source>
</evidence>
<feature type="region of interest" description="Disordered" evidence="13">
    <location>
        <begin position="139"/>
        <end position="167"/>
    </location>
</feature>
<dbReference type="InterPro" id="IPR002659">
    <property type="entry name" value="Glyco_trans_31"/>
</dbReference>
<evidence type="ECO:0000256" key="10">
    <source>
        <dbReference type="ARBA" id="ARBA00023034"/>
    </source>
</evidence>
<keyword evidence="10" id="KW-0333">Golgi apparatus</keyword>
<name>A0A830C649_9LAMI</name>
<sequence>MFATMASFYVAGRMWQDAENRVYLINELDKRTGQGKSSVSVDETLKIINCRENQKKLAALHVDLEKARQEGFVTKHLTDNGATSKKKLLAVIGIITMFGRKHNRDAIRKAWLPTGDALKKLEEEKGVVIRFVIGRSAKQGDSSDREIESENRQANDFTILENHVEDS</sequence>
<evidence type="ECO:0000256" key="13">
    <source>
        <dbReference type="SAM" id="MobiDB-lite"/>
    </source>
</evidence>
<proteinExistence type="inferred from homology"/>
<comment type="caution">
    <text evidence="14">The sequence shown here is derived from an EMBL/GenBank/DDBJ whole genome shotgun (WGS) entry which is preliminary data.</text>
</comment>
<protein>
    <submittedName>
        <fullName evidence="14">Probable beta-1 3-galactosyltransferase 11</fullName>
    </submittedName>
</protein>
<keyword evidence="6 14" id="KW-0808">Transferase</keyword>
<dbReference type="EMBL" id="BMAC01000284">
    <property type="protein sequence ID" value="GFP92608.1"/>
    <property type="molecule type" value="Genomic_DNA"/>
</dbReference>
<gene>
    <name evidence="14" type="ORF">PHJA_001405000</name>
</gene>
<comment type="subcellular location">
    <subcellularLocation>
        <location evidence="2">Golgi apparatus membrane</location>
        <topology evidence="2">Single-pass type II membrane protein</topology>
    </subcellularLocation>
</comment>
<comment type="cofactor">
    <cofactor evidence="1">
        <name>Mn(2+)</name>
        <dbReference type="ChEBI" id="CHEBI:29035"/>
    </cofactor>
</comment>
<reference evidence="14" key="1">
    <citation type="submission" date="2020-07" db="EMBL/GenBank/DDBJ databases">
        <title>Ethylene signaling mediates host invasion by parasitic plants.</title>
        <authorList>
            <person name="Yoshida S."/>
        </authorList>
    </citation>
    <scope>NUCLEOTIDE SEQUENCE</scope>
    <source>
        <strain evidence="14">Okayama</strain>
    </source>
</reference>